<evidence type="ECO:0000259" key="17">
    <source>
        <dbReference type="Pfam" id="PF18086"/>
    </source>
</evidence>
<dbReference type="PANTHER" id="PTHR12750">
    <property type="entry name" value="DIPHOSPHOINOSITOL PENTAKISPHOSPHATE KINASE"/>
    <property type="match status" value="1"/>
</dbReference>
<dbReference type="EMBL" id="KE361638">
    <property type="protein sequence ID" value="EPQ27753.1"/>
    <property type="molecule type" value="Genomic_DNA"/>
</dbReference>
<dbReference type="InterPro" id="IPR000560">
    <property type="entry name" value="His_Pase_clade-2"/>
</dbReference>
<dbReference type="GO" id="GO:0005524">
    <property type="term" value="F:ATP binding"/>
    <property type="evidence" value="ECO:0007669"/>
    <property type="project" value="UniProtKB-KW"/>
</dbReference>
<accession>A0A061H526</accession>
<evidence type="ECO:0000256" key="3">
    <source>
        <dbReference type="ARBA" id="ARBA00012893"/>
    </source>
</evidence>
<dbReference type="Proteomes" id="UP000053664">
    <property type="component" value="Unassembled WGS sequence"/>
</dbReference>
<evidence type="ECO:0000256" key="7">
    <source>
        <dbReference type="ARBA" id="ARBA00022741"/>
    </source>
</evidence>
<dbReference type="GO" id="GO:0052723">
    <property type="term" value="F:inositol hexakisphosphate 1-kinase activity"/>
    <property type="evidence" value="ECO:0007669"/>
    <property type="project" value="RHEA"/>
</dbReference>
<dbReference type="FunFam" id="3.30.470.20:FF:000036">
    <property type="entry name" value="Inositol hexakisphosphate and diphosphoinositol-pentakisphosphate kinase"/>
    <property type="match status" value="1"/>
</dbReference>
<dbReference type="EC" id="2.7.4.24" evidence="3 14"/>
<dbReference type="AlphaFoldDB" id="A0A061H526"/>
<feature type="domain" description="ATP-grasp fold RimK-type" evidence="16">
    <location>
        <begin position="216"/>
        <end position="309"/>
    </location>
</feature>
<evidence type="ECO:0000256" key="11">
    <source>
        <dbReference type="ARBA" id="ARBA00033696"/>
    </source>
</evidence>
<dbReference type="InterPro" id="IPR037446">
    <property type="entry name" value="His_Pase_VIP1"/>
</dbReference>
<evidence type="ECO:0000256" key="15">
    <source>
        <dbReference type="SAM" id="MobiDB-lite"/>
    </source>
</evidence>
<evidence type="ECO:0000256" key="8">
    <source>
        <dbReference type="ARBA" id="ARBA00022777"/>
    </source>
</evidence>
<dbReference type="Gene3D" id="3.40.50.11950">
    <property type="match status" value="1"/>
</dbReference>
<dbReference type="GO" id="GO:0006020">
    <property type="term" value="P:inositol metabolic process"/>
    <property type="evidence" value="ECO:0007669"/>
    <property type="project" value="TreeGrafter"/>
</dbReference>
<comment type="function">
    <text evidence="14">Bifunctional inositol kinase that acts in concert with the IP6K kinases to synthesize the diphosphate group-containing inositol pyrophosphates diphosphoinositol pentakisphosphate, PP-InsP5, and bis-diphosphoinositol tetrakisphosphate, (PP)2-InsP4. PP-InsP5 and (PP)2-InsP4, also respectively called InsP7 and InsP8, may regulate a variety of cellular processes, including apoptosis, vesicle trafficking, cytoskeletal dynamics, and exocytosis. Phosphorylates inositol hexakisphosphate (InsP6).</text>
</comment>
<dbReference type="RefSeq" id="XP_007880609.1">
    <property type="nucleotide sequence ID" value="XM_007882418.1"/>
</dbReference>
<evidence type="ECO:0000256" key="1">
    <source>
        <dbReference type="ARBA" id="ARBA00004245"/>
    </source>
</evidence>
<dbReference type="KEGG" id="pfp:PFL1_04890"/>
<keyword evidence="4 14" id="KW-0963">Cytoplasm</keyword>
<protein>
    <recommendedName>
        <fullName evidence="13 14">Inositol hexakisphosphate and diphosphoinositol-pentakisphosphate kinase</fullName>
        <ecNumber evidence="3 14">2.7.4.24</ecNumber>
    </recommendedName>
</protein>
<dbReference type="Pfam" id="PF08443">
    <property type="entry name" value="RimK"/>
    <property type="match status" value="1"/>
</dbReference>
<feature type="domain" description="VIP1 N-terminal" evidence="17">
    <location>
        <begin position="4"/>
        <end position="93"/>
    </location>
</feature>
<keyword evidence="7 14" id="KW-0547">Nucleotide-binding</keyword>
<organism evidence="18 19">
    <name type="scientific">Pseudozyma flocculosa PF-1</name>
    <dbReference type="NCBI Taxonomy" id="1277687"/>
    <lineage>
        <taxon>Eukaryota</taxon>
        <taxon>Fungi</taxon>
        <taxon>Dikarya</taxon>
        <taxon>Basidiomycota</taxon>
        <taxon>Ustilaginomycotina</taxon>
        <taxon>Ustilaginomycetes</taxon>
        <taxon>Ustilaginales</taxon>
        <taxon>Ustilaginaceae</taxon>
        <taxon>Pseudozyma</taxon>
    </lineage>
</organism>
<comment type="similarity">
    <text evidence="2 14">Belongs to the histidine acid phosphatase family. VIP1 subfamily.</text>
</comment>
<dbReference type="PANTHER" id="PTHR12750:SF9">
    <property type="entry name" value="INOSITOL HEXAKISPHOSPHATE AND DIPHOSPHOINOSITOL-PENTAKISPHOSPHATE KINASE"/>
    <property type="match status" value="1"/>
</dbReference>
<evidence type="ECO:0000256" key="10">
    <source>
        <dbReference type="ARBA" id="ARBA00023212"/>
    </source>
</evidence>
<reference evidence="18 19" key="1">
    <citation type="journal article" date="2013" name="Plant Cell">
        <title>The transition from a phytopathogenic smut ancestor to an anamorphic biocontrol agent deciphered by comparative whole-genome analysis.</title>
        <authorList>
            <person name="Lefebvre F."/>
            <person name="Joly D.L."/>
            <person name="Labbe C."/>
            <person name="Teichmann B."/>
            <person name="Linning R."/>
            <person name="Belzile F."/>
            <person name="Bakkeren G."/>
            <person name="Belanger R.R."/>
        </authorList>
    </citation>
    <scope>NUCLEOTIDE SEQUENCE [LARGE SCALE GENOMIC DNA]</scope>
    <source>
        <strain evidence="18 19">PF-1</strain>
    </source>
</reference>
<dbReference type="GeneID" id="19318990"/>
<dbReference type="Gene3D" id="3.30.470.20">
    <property type="entry name" value="ATP-grasp fold, B domain"/>
    <property type="match status" value="1"/>
</dbReference>
<dbReference type="GO" id="GO:0033857">
    <property type="term" value="F:5-diphosphoinositol pentakisphosphate 1-kinase activity"/>
    <property type="evidence" value="ECO:0007669"/>
    <property type="project" value="TreeGrafter"/>
</dbReference>
<keyword evidence="8 14" id="KW-0418">Kinase</keyword>
<keyword evidence="6 14" id="KW-0808">Transferase</keyword>
<dbReference type="InterPro" id="IPR029033">
    <property type="entry name" value="His_PPase_superfam"/>
</dbReference>
<dbReference type="OrthoDB" id="18042at2759"/>
<dbReference type="eggNOG" id="KOG1057">
    <property type="taxonomic scope" value="Eukaryota"/>
</dbReference>
<comment type="catalytic activity">
    <reaction evidence="12">
        <text>1D-myo-inositol hexakisphosphate + ATP = 1-diphospho-1D-myo-inositol 2,3,4,5,6-pentakisphosphate + ADP</text>
        <dbReference type="Rhea" id="RHEA:37459"/>
        <dbReference type="ChEBI" id="CHEBI:30616"/>
        <dbReference type="ChEBI" id="CHEBI:58130"/>
        <dbReference type="ChEBI" id="CHEBI:74946"/>
        <dbReference type="ChEBI" id="CHEBI:456216"/>
        <dbReference type="EC" id="2.7.4.24"/>
    </reaction>
    <physiologicalReaction direction="left-to-right" evidence="12">
        <dbReference type="Rhea" id="RHEA:37460"/>
    </physiologicalReaction>
</comment>
<comment type="subcellular location">
    <subcellularLocation>
        <location evidence="1 14">Cytoplasm</location>
        <location evidence="1 14">Cytoskeleton</location>
    </subcellularLocation>
</comment>
<sequence length="956" mass="107572">MERIQLGVAAMDRKARSKPMQNILNRLINTKEFDVTIFGDKVILDEPVEDWPIVDVLISFFSTGFPLEKAISYVDLRKPVLVNDLRLQQILWDRRAVLAILDKAGVPTPRRIELDRDGGPTIEPQVAEDLQKRLNLDLHHDRGAKESFLRDYDTLVIDGREIRKPFVEKPVSGENHNIHIYFDRARGGGGRRLFRKVGNKSSEFDPNLFEPRTDGSYIYEEFMDVDNAEDIKVYTIGPYFVHAETRKSPVVDGLVKRNPDGKEIRYITKLSDDEVRMATSISKAFKQNICGFDLLRVGGKSYVIDVNGWSFVKGNDFYYDKCAEILAKFCKSSVPRRPLSSAGSVSPRERERSAWTLKANVTVFRHGDRTPKQKLKRSFKVKDAWTAPLIELLQGRREEIILRQQLDLVSTAAERAIALPGAQKEDLELVIEVIKRKKDMPGTKVQMKPSFAKQTGELEKMQLIIKWGGEFSHAARHQAKDFGQNMRRDINIMNDAALANCTIYTSSERRVTASAEIFAAAFLDDGKSSGDREMVIRKDLLDDSNAGKEVMDAVKKKLKRSLQPDGPEADARPDDWPDELPPPSRLASEIAGLLRGLRQTMRDNYRALDVERIQARWCTHETPALFRERWEKLFNDYDDEPHDPSRSSELYDMLSHDGLHNRAFIEAIFADRAEPDAAKRLERLHELYSKALALFQFVCPREYGITPEEKEEIGFLTSMPLLNNVVDDLRAAQDAKGLCSLYFTKESHIHTLLNLVLASDLPIVMPRIPPLDYFASITFEVYERNTAAAATAGGGSNGSASSNSSLHKSPSTNSLSTAAATTTAQPSSSSQQQQQQQQQQQPSPSAAPTPAPQYALLISVSEGAHSSNILSINLDARHALTPLPRRPLTTYVDLDEALAKLSAHSARENYEAAQLERGQVEGATVFFGLEDPDRQLMPIKQRRESIDTDRGSIKQA</sequence>
<feature type="region of interest" description="Disordered" evidence="15">
    <location>
        <begin position="790"/>
        <end position="851"/>
    </location>
</feature>
<dbReference type="SUPFAM" id="SSF56059">
    <property type="entry name" value="Glutathione synthetase ATP-binding domain-like"/>
    <property type="match status" value="1"/>
</dbReference>
<dbReference type="GO" id="GO:0005856">
    <property type="term" value="C:cytoskeleton"/>
    <property type="evidence" value="ECO:0007669"/>
    <property type="project" value="UniProtKB-SubCell"/>
</dbReference>
<dbReference type="GO" id="GO:0032958">
    <property type="term" value="P:inositol phosphate biosynthetic process"/>
    <property type="evidence" value="ECO:0007669"/>
    <property type="project" value="TreeGrafter"/>
</dbReference>
<dbReference type="Gene3D" id="3.40.50.1240">
    <property type="entry name" value="Phosphoglycerate mutase-like"/>
    <property type="match status" value="1"/>
</dbReference>
<dbReference type="FunFam" id="3.40.50.11950:FF:000002">
    <property type="entry name" value="Inositol hexakisphosphate and diphosphoinositol-pentakisphosphate kinase"/>
    <property type="match status" value="1"/>
</dbReference>
<dbReference type="SUPFAM" id="SSF53254">
    <property type="entry name" value="Phosphoglycerate mutase-like"/>
    <property type="match status" value="1"/>
</dbReference>
<proteinExistence type="inferred from homology"/>
<dbReference type="Pfam" id="PF00328">
    <property type="entry name" value="His_Phos_2"/>
    <property type="match status" value="1"/>
</dbReference>
<evidence type="ECO:0000256" key="14">
    <source>
        <dbReference type="RuleBase" id="RU365032"/>
    </source>
</evidence>
<evidence type="ECO:0000256" key="5">
    <source>
        <dbReference type="ARBA" id="ARBA00022553"/>
    </source>
</evidence>
<dbReference type="GO" id="GO:0005829">
    <property type="term" value="C:cytosol"/>
    <property type="evidence" value="ECO:0007669"/>
    <property type="project" value="TreeGrafter"/>
</dbReference>
<dbReference type="GO" id="GO:0052843">
    <property type="term" value="F:inositol-1-diphosphate-2,3,4,5,6-pentakisphosphate diphosphatase activity"/>
    <property type="evidence" value="ECO:0007669"/>
    <property type="project" value="UniProtKB-ARBA"/>
</dbReference>
<dbReference type="InterPro" id="IPR040557">
    <property type="entry name" value="VIP1_N"/>
</dbReference>
<evidence type="ECO:0000313" key="18">
    <source>
        <dbReference type="EMBL" id="EPQ27753.1"/>
    </source>
</evidence>
<keyword evidence="5" id="KW-0597">Phosphoprotein</keyword>
<comment type="catalytic activity">
    <reaction evidence="11">
        <text>5-diphospho-1D-myo-inositol 1,2,3,4,6-pentakisphosphate + ATP + H(+) = 1,5-bis(diphospho)-1D-myo-inositol 2,3,4,6-tetrakisphosphate + ADP</text>
        <dbReference type="Rhea" id="RHEA:10276"/>
        <dbReference type="ChEBI" id="CHEBI:15378"/>
        <dbReference type="ChEBI" id="CHEBI:30616"/>
        <dbReference type="ChEBI" id="CHEBI:58628"/>
        <dbReference type="ChEBI" id="CHEBI:77983"/>
        <dbReference type="ChEBI" id="CHEBI:456216"/>
        <dbReference type="EC" id="2.7.4.24"/>
    </reaction>
    <physiologicalReaction direction="left-to-right" evidence="11">
        <dbReference type="Rhea" id="RHEA:10277"/>
    </physiologicalReaction>
</comment>
<evidence type="ECO:0000256" key="4">
    <source>
        <dbReference type="ARBA" id="ARBA00022490"/>
    </source>
</evidence>
<evidence type="ECO:0000313" key="19">
    <source>
        <dbReference type="Proteomes" id="UP000053664"/>
    </source>
</evidence>
<name>A0A061H526_9BASI</name>
<evidence type="ECO:0000259" key="16">
    <source>
        <dbReference type="Pfam" id="PF08443"/>
    </source>
</evidence>
<evidence type="ECO:0000256" key="6">
    <source>
        <dbReference type="ARBA" id="ARBA00022679"/>
    </source>
</evidence>
<dbReference type="Pfam" id="PF18086">
    <property type="entry name" value="PPIP5K2_N"/>
    <property type="match status" value="1"/>
</dbReference>
<dbReference type="InterPro" id="IPR013651">
    <property type="entry name" value="ATP-grasp_RimK-type"/>
</dbReference>
<evidence type="ECO:0000256" key="12">
    <source>
        <dbReference type="ARBA" id="ARBA00034629"/>
    </source>
</evidence>
<feature type="compositionally biased region" description="Low complexity" evidence="15">
    <location>
        <begin position="798"/>
        <end position="844"/>
    </location>
</feature>
<dbReference type="HOGENOM" id="CLU_000914_3_1_1"/>
<keyword evidence="10" id="KW-0206">Cytoskeleton</keyword>
<gene>
    <name evidence="18" type="ORF">PFL1_04890</name>
</gene>
<keyword evidence="9 14" id="KW-0067">ATP-binding</keyword>
<feature type="region of interest" description="Disordered" evidence="15">
    <location>
        <begin position="557"/>
        <end position="583"/>
    </location>
</feature>
<evidence type="ECO:0000256" key="2">
    <source>
        <dbReference type="ARBA" id="ARBA00005609"/>
    </source>
</evidence>
<evidence type="ECO:0000256" key="9">
    <source>
        <dbReference type="ARBA" id="ARBA00022840"/>
    </source>
</evidence>
<evidence type="ECO:0000256" key="13">
    <source>
        <dbReference type="ARBA" id="ARBA00071668"/>
    </source>
</evidence>